<dbReference type="InterPro" id="IPR006976">
    <property type="entry name" value="VanZ-like"/>
</dbReference>
<dbReference type="EMBL" id="JACBYF010000011">
    <property type="protein sequence ID" value="NYS47709.1"/>
    <property type="molecule type" value="Genomic_DNA"/>
</dbReference>
<keyword evidence="1" id="KW-0472">Membrane</keyword>
<comment type="caution">
    <text evidence="3">The sequence shown here is derived from an EMBL/GenBank/DDBJ whole genome shotgun (WGS) entry which is preliminary data.</text>
</comment>
<sequence length="123" mass="14020">MATVSICILIFYFSHQTGEQSSQISDSIIIRKMGHFLEYAALGFFTTSFLSNLYCVFKNKMKCFFISFIFVFLYACSDEIHQTFIPNRSGNFIDVIIDSVGGVIGILVSIKIKKYIVKNKKTK</sequence>
<evidence type="ECO:0000256" key="1">
    <source>
        <dbReference type="SAM" id="Phobius"/>
    </source>
</evidence>
<dbReference type="Proteomes" id="UP000531840">
    <property type="component" value="Unassembled WGS sequence"/>
</dbReference>
<keyword evidence="1" id="KW-0812">Transmembrane</keyword>
<feature type="transmembrane region" description="Helical" evidence="1">
    <location>
        <begin position="91"/>
        <end position="110"/>
    </location>
</feature>
<name>A0ABX2T2M4_9BACL</name>
<gene>
    <name evidence="3" type="ORF">HZY85_05820</name>
</gene>
<proteinExistence type="predicted"/>
<evidence type="ECO:0000313" key="3">
    <source>
        <dbReference type="EMBL" id="NYS47709.1"/>
    </source>
</evidence>
<keyword evidence="4" id="KW-1185">Reference proteome</keyword>
<reference evidence="3 4" key="1">
    <citation type="submission" date="2020-07" db="EMBL/GenBank/DDBJ databases">
        <title>MOT database genomes.</title>
        <authorList>
            <person name="Joseph S."/>
            <person name="Aduse-Opoku J."/>
            <person name="Hashim A."/>
            <person name="Wade W."/>
            <person name="Curtis M."/>
        </authorList>
    </citation>
    <scope>NUCLEOTIDE SEQUENCE [LARGE SCALE GENOMIC DNA]</scope>
    <source>
        <strain evidence="3 4">CIP 106318</strain>
    </source>
</reference>
<feature type="domain" description="VanZ-like" evidence="2">
    <location>
        <begin position="4"/>
        <end position="109"/>
    </location>
</feature>
<feature type="transmembrane region" description="Helical" evidence="1">
    <location>
        <begin position="64"/>
        <end position="85"/>
    </location>
</feature>
<protein>
    <submittedName>
        <fullName evidence="3">VanZ family protein</fullName>
    </submittedName>
</protein>
<accession>A0ABX2T2M4</accession>
<dbReference type="Pfam" id="PF04892">
    <property type="entry name" value="VanZ"/>
    <property type="match status" value="1"/>
</dbReference>
<feature type="transmembrane region" description="Helical" evidence="1">
    <location>
        <begin position="37"/>
        <end position="57"/>
    </location>
</feature>
<evidence type="ECO:0000259" key="2">
    <source>
        <dbReference type="Pfam" id="PF04892"/>
    </source>
</evidence>
<keyword evidence="1" id="KW-1133">Transmembrane helix</keyword>
<organism evidence="3 4">
    <name type="scientific">Gemelliphila palaticanis</name>
    <dbReference type="NCBI Taxonomy" id="81950"/>
    <lineage>
        <taxon>Bacteria</taxon>
        <taxon>Bacillati</taxon>
        <taxon>Bacillota</taxon>
        <taxon>Bacilli</taxon>
        <taxon>Bacillales</taxon>
        <taxon>Gemellaceae</taxon>
        <taxon>Gemelliphila</taxon>
    </lineage>
</organism>
<evidence type="ECO:0000313" key="4">
    <source>
        <dbReference type="Proteomes" id="UP000531840"/>
    </source>
</evidence>
<dbReference type="NCBIfam" id="NF037970">
    <property type="entry name" value="vanZ_1"/>
    <property type="match status" value="1"/>
</dbReference>